<evidence type="ECO:0000256" key="2">
    <source>
        <dbReference type="ARBA" id="ARBA00010157"/>
    </source>
</evidence>
<sequence>MFRRVGQVAVHRPWLVIAGWILAATALTLWTPEPTPHSGGSGILPSHYESARADRLHEKVFPSIRQPAATAVFQRKDGDRLTPGDERDIAHVATGLSDRHHPGIAAVTTSPEGVSPNGRIALAQVHTTTDDPSAETVGRSVKLLRQDAKALLRDTDLRMGVTGRAAIDLDAREASAKSDGLVMKATLVLIVVLLLLIFRSPLIAALPALIIGITYMVAVGLIAITTSVSGLNADAFVSAMLIVVLFGIGTDYILFLLFRYREELRAGAEPKEALIDSVARVGETLASAASVVIVAFLALLLSSVGTLRTMGPPLAISVAVALVAALTLVPAVFSLLGTKAFWPSASWAWQPRNPVARGIGAAVARRPGLLAGAAATVLALLTINAFDFTSDFETSSQSQKVESIRAAKDLERGFPASQSDPVKVYLSTKDGSPLHLAPVSAYGRELGELPGVGTVSPPVLNEEGSVALYKVALTHRPAAAEAVELAGGMLRDRAHEGAPAGTRALVGGTSAAYADMQKAVVRDYTIVFSVAALAIMIILGLLLRSLLAPFCLMIAVALGCAASLGSVVWLVQGVQHQPGLSLVLPAILYLFVVTLGTDYNILMVTRLREELARGVPLRRAVRAAVAFSAPTIAAAALILAGTFGVLALTDSSMLRQVGAAVAFGTLLSAFVLAMFLVPALMHLMGRWAWWPGRLYAGPAVPPTLSPDGPGPAPVQCVPPTGDA</sequence>
<proteinExistence type="inferred from homology"/>
<keyword evidence="5 7" id="KW-1133">Transmembrane helix</keyword>
<evidence type="ECO:0000259" key="8">
    <source>
        <dbReference type="PROSITE" id="PS50156"/>
    </source>
</evidence>
<evidence type="ECO:0000313" key="10">
    <source>
        <dbReference type="Proteomes" id="UP001499895"/>
    </source>
</evidence>
<dbReference type="InterPro" id="IPR050545">
    <property type="entry name" value="Mycobact_MmpL"/>
</dbReference>
<keyword evidence="10" id="KW-1185">Reference proteome</keyword>
<evidence type="ECO:0000256" key="1">
    <source>
        <dbReference type="ARBA" id="ARBA00004651"/>
    </source>
</evidence>
<keyword evidence="6 7" id="KW-0472">Membrane</keyword>
<dbReference type="PANTHER" id="PTHR33406:SF6">
    <property type="entry name" value="MEMBRANE PROTEIN YDGH-RELATED"/>
    <property type="match status" value="1"/>
</dbReference>
<feature type="transmembrane region" description="Helical" evidence="7">
    <location>
        <begin position="660"/>
        <end position="683"/>
    </location>
</feature>
<evidence type="ECO:0000256" key="6">
    <source>
        <dbReference type="ARBA" id="ARBA00023136"/>
    </source>
</evidence>
<comment type="caution">
    <text evidence="9">The sequence shown here is derived from an EMBL/GenBank/DDBJ whole genome shotgun (WGS) entry which is preliminary data.</text>
</comment>
<feature type="transmembrane region" description="Helical" evidence="7">
    <location>
        <begin position="367"/>
        <end position="386"/>
    </location>
</feature>
<accession>A0ABP3LEC5</accession>
<dbReference type="PROSITE" id="PS50156">
    <property type="entry name" value="SSD"/>
    <property type="match status" value="1"/>
</dbReference>
<organism evidence="9 10">
    <name type="scientific">Streptomyces stramineus</name>
    <dbReference type="NCBI Taxonomy" id="173861"/>
    <lineage>
        <taxon>Bacteria</taxon>
        <taxon>Bacillati</taxon>
        <taxon>Actinomycetota</taxon>
        <taxon>Actinomycetes</taxon>
        <taxon>Kitasatosporales</taxon>
        <taxon>Streptomycetaceae</taxon>
        <taxon>Streptomyces</taxon>
    </lineage>
</organism>
<dbReference type="SUPFAM" id="SSF82866">
    <property type="entry name" value="Multidrug efflux transporter AcrB transmembrane domain"/>
    <property type="match status" value="2"/>
</dbReference>
<feature type="transmembrane region" description="Helical" evidence="7">
    <location>
        <begin position="550"/>
        <end position="570"/>
    </location>
</feature>
<feature type="transmembrane region" description="Helical" evidence="7">
    <location>
        <begin position="314"/>
        <end position="336"/>
    </location>
</feature>
<evidence type="ECO:0000313" key="9">
    <source>
        <dbReference type="EMBL" id="GAA0498258.1"/>
    </source>
</evidence>
<feature type="transmembrane region" description="Helical" evidence="7">
    <location>
        <begin position="181"/>
        <end position="198"/>
    </location>
</feature>
<keyword evidence="3" id="KW-1003">Cell membrane</keyword>
<dbReference type="Proteomes" id="UP001499895">
    <property type="component" value="Unassembled WGS sequence"/>
</dbReference>
<evidence type="ECO:0000256" key="5">
    <source>
        <dbReference type="ARBA" id="ARBA00022989"/>
    </source>
</evidence>
<dbReference type="RefSeq" id="WP_344098078.1">
    <property type="nucleotide sequence ID" value="NZ_BAAAHB010000187.1"/>
</dbReference>
<gene>
    <name evidence="9" type="ORF">GCM10009544_66480</name>
</gene>
<dbReference type="EMBL" id="BAAAHB010000187">
    <property type="protein sequence ID" value="GAA0498258.1"/>
    <property type="molecule type" value="Genomic_DNA"/>
</dbReference>
<feature type="transmembrane region" description="Helical" evidence="7">
    <location>
        <begin position="12"/>
        <end position="31"/>
    </location>
</feature>
<dbReference type="InterPro" id="IPR004869">
    <property type="entry name" value="MMPL_dom"/>
</dbReference>
<protein>
    <submittedName>
        <fullName evidence="9">MMPL family transporter</fullName>
    </submittedName>
</protein>
<feature type="transmembrane region" description="Helical" evidence="7">
    <location>
        <begin position="623"/>
        <end position="648"/>
    </location>
</feature>
<feature type="transmembrane region" description="Helical" evidence="7">
    <location>
        <begin position="281"/>
        <end position="302"/>
    </location>
</feature>
<keyword evidence="4 7" id="KW-0812">Transmembrane</keyword>
<evidence type="ECO:0000256" key="3">
    <source>
        <dbReference type="ARBA" id="ARBA00022475"/>
    </source>
</evidence>
<feature type="transmembrane region" description="Helical" evidence="7">
    <location>
        <begin position="524"/>
        <end position="543"/>
    </location>
</feature>
<dbReference type="Gene3D" id="1.20.1640.10">
    <property type="entry name" value="Multidrug efflux transporter AcrB transmembrane domain"/>
    <property type="match status" value="2"/>
</dbReference>
<dbReference type="Pfam" id="PF03176">
    <property type="entry name" value="MMPL"/>
    <property type="match status" value="2"/>
</dbReference>
<feature type="domain" description="SSD" evidence="8">
    <location>
        <begin position="230"/>
        <end position="335"/>
    </location>
</feature>
<feature type="transmembrane region" description="Helical" evidence="7">
    <location>
        <begin position="205"/>
        <end position="224"/>
    </location>
</feature>
<evidence type="ECO:0000256" key="7">
    <source>
        <dbReference type="SAM" id="Phobius"/>
    </source>
</evidence>
<comment type="similarity">
    <text evidence="2">Belongs to the resistance-nodulation-cell division (RND) (TC 2.A.6) family. MmpL subfamily.</text>
</comment>
<evidence type="ECO:0000256" key="4">
    <source>
        <dbReference type="ARBA" id="ARBA00022692"/>
    </source>
</evidence>
<feature type="transmembrane region" description="Helical" evidence="7">
    <location>
        <begin position="236"/>
        <end position="260"/>
    </location>
</feature>
<name>A0ABP3LEC5_9ACTN</name>
<comment type="subcellular location">
    <subcellularLocation>
        <location evidence="1">Cell membrane</location>
        <topology evidence="1">Multi-pass membrane protein</topology>
    </subcellularLocation>
</comment>
<dbReference type="PANTHER" id="PTHR33406">
    <property type="entry name" value="MEMBRANE PROTEIN MJ1562-RELATED"/>
    <property type="match status" value="1"/>
</dbReference>
<reference evidence="10" key="1">
    <citation type="journal article" date="2019" name="Int. J. Syst. Evol. Microbiol.">
        <title>The Global Catalogue of Microorganisms (GCM) 10K type strain sequencing project: providing services to taxonomists for standard genome sequencing and annotation.</title>
        <authorList>
            <consortium name="The Broad Institute Genomics Platform"/>
            <consortium name="The Broad Institute Genome Sequencing Center for Infectious Disease"/>
            <person name="Wu L."/>
            <person name="Ma J."/>
        </authorList>
    </citation>
    <scope>NUCLEOTIDE SEQUENCE [LARGE SCALE GENOMIC DNA]</scope>
    <source>
        <strain evidence="10">JCM 10649</strain>
    </source>
</reference>
<dbReference type="InterPro" id="IPR000731">
    <property type="entry name" value="SSD"/>
</dbReference>
<feature type="transmembrane region" description="Helical" evidence="7">
    <location>
        <begin position="582"/>
        <end position="602"/>
    </location>
</feature>